<dbReference type="Pfam" id="PF20654">
    <property type="entry name" value="Sec3_C-term"/>
    <property type="match status" value="1"/>
</dbReference>
<dbReference type="Proteomes" id="UP000237347">
    <property type="component" value="Unassembled WGS sequence"/>
</dbReference>
<gene>
    <name evidence="2" type="primary">SEC3A_1</name>
    <name evidence="2" type="ORF">CFP56_030250</name>
</gene>
<dbReference type="AlphaFoldDB" id="A0AAW0LX29"/>
<sequence length="245" mass="28517">MVSLRFIRFTQRSKFCILPRIIGVKGLQLQSGDRVLRFATLATRMEQYIQGQSRDLVDQAYTKFVSIMFVTLEKIAQTDPKYADIFLLENYAAFQNSLYDLANVVPTLAKFYHQASEAYEQACTRHISVIIYTQFERLFQFARRIEDLMYTITPEEIPFQLGLSKMDLRKMLKSTLSGVDKSISAMYKKLQKNLTSEELLPSLWDKCKKEFLDKYESFVQLVAKIYHPSENIPSVAEMRELLANL</sequence>
<evidence type="ECO:0000313" key="3">
    <source>
        <dbReference type="Proteomes" id="UP000237347"/>
    </source>
</evidence>
<proteinExistence type="predicted"/>
<dbReference type="PANTHER" id="PTHR16092">
    <property type="entry name" value="SEC3/SYNTAXIN-RELATED"/>
    <property type="match status" value="1"/>
</dbReference>
<feature type="domain" description="Exocyst complex component Sec3 C-terminal" evidence="1">
    <location>
        <begin position="35"/>
        <end position="227"/>
    </location>
</feature>
<evidence type="ECO:0000313" key="2">
    <source>
        <dbReference type="EMBL" id="KAK7854961.1"/>
    </source>
</evidence>
<evidence type="ECO:0000259" key="1">
    <source>
        <dbReference type="Pfam" id="PF20654"/>
    </source>
</evidence>
<keyword evidence="3" id="KW-1185">Reference proteome</keyword>
<dbReference type="PANTHER" id="PTHR16092:SF14">
    <property type="entry name" value="EXOCYST COMPLEX COMPONENT 1 ISOFORM X1"/>
    <property type="match status" value="1"/>
</dbReference>
<organism evidence="2 3">
    <name type="scientific">Quercus suber</name>
    <name type="common">Cork oak</name>
    <dbReference type="NCBI Taxonomy" id="58331"/>
    <lineage>
        <taxon>Eukaryota</taxon>
        <taxon>Viridiplantae</taxon>
        <taxon>Streptophyta</taxon>
        <taxon>Embryophyta</taxon>
        <taxon>Tracheophyta</taxon>
        <taxon>Spermatophyta</taxon>
        <taxon>Magnoliopsida</taxon>
        <taxon>eudicotyledons</taxon>
        <taxon>Gunneridae</taxon>
        <taxon>Pentapetalae</taxon>
        <taxon>rosids</taxon>
        <taxon>fabids</taxon>
        <taxon>Fagales</taxon>
        <taxon>Fagaceae</taxon>
        <taxon>Quercus</taxon>
    </lineage>
</organism>
<protein>
    <submittedName>
        <fullName evidence="2">Exocyst complex component sec3a</fullName>
    </submittedName>
</protein>
<dbReference type="InterPro" id="IPR048628">
    <property type="entry name" value="Sec3_C"/>
</dbReference>
<accession>A0AAW0LX29</accession>
<name>A0AAW0LX29_QUESU</name>
<dbReference type="GO" id="GO:0006893">
    <property type="term" value="P:Golgi to plasma membrane transport"/>
    <property type="evidence" value="ECO:0007669"/>
    <property type="project" value="TreeGrafter"/>
</dbReference>
<dbReference type="EMBL" id="PKMF04000050">
    <property type="protein sequence ID" value="KAK7854961.1"/>
    <property type="molecule type" value="Genomic_DNA"/>
</dbReference>
<dbReference type="GO" id="GO:0005886">
    <property type="term" value="C:plasma membrane"/>
    <property type="evidence" value="ECO:0007669"/>
    <property type="project" value="TreeGrafter"/>
</dbReference>
<dbReference type="GO" id="GO:0000145">
    <property type="term" value="C:exocyst"/>
    <property type="evidence" value="ECO:0007669"/>
    <property type="project" value="TreeGrafter"/>
</dbReference>
<reference evidence="2 3" key="1">
    <citation type="journal article" date="2018" name="Sci. Data">
        <title>The draft genome sequence of cork oak.</title>
        <authorList>
            <person name="Ramos A.M."/>
            <person name="Usie A."/>
            <person name="Barbosa P."/>
            <person name="Barros P.M."/>
            <person name="Capote T."/>
            <person name="Chaves I."/>
            <person name="Simoes F."/>
            <person name="Abreu I."/>
            <person name="Carrasquinho I."/>
            <person name="Faro C."/>
            <person name="Guimaraes J.B."/>
            <person name="Mendonca D."/>
            <person name="Nobrega F."/>
            <person name="Rodrigues L."/>
            <person name="Saibo N.J.M."/>
            <person name="Varela M.C."/>
            <person name="Egas C."/>
            <person name="Matos J."/>
            <person name="Miguel C.M."/>
            <person name="Oliveira M.M."/>
            <person name="Ricardo C.P."/>
            <person name="Goncalves S."/>
        </authorList>
    </citation>
    <scope>NUCLEOTIDE SEQUENCE [LARGE SCALE GENOMIC DNA]</scope>
    <source>
        <strain evidence="3">cv. HL8</strain>
    </source>
</reference>
<comment type="caution">
    <text evidence="2">The sequence shown here is derived from an EMBL/GenBank/DDBJ whole genome shotgun (WGS) entry which is preliminary data.</text>
</comment>
<dbReference type="GO" id="GO:0006887">
    <property type="term" value="P:exocytosis"/>
    <property type="evidence" value="ECO:0007669"/>
    <property type="project" value="TreeGrafter"/>
</dbReference>
<dbReference type="GO" id="GO:0005546">
    <property type="term" value="F:phosphatidylinositol-4,5-bisphosphate binding"/>
    <property type="evidence" value="ECO:0007669"/>
    <property type="project" value="TreeGrafter"/>
</dbReference>